<accession>G0EFU4</accession>
<dbReference type="HOGENOM" id="CLU_3353947_0_0_2"/>
<dbReference type="Proteomes" id="UP000001037">
    <property type="component" value="Chromosome"/>
</dbReference>
<name>G0EFU4_PYRF1</name>
<organism evidence="1 2">
    <name type="scientific">Pyrolobus fumarii (strain DSM 11204 / 1A)</name>
    <dbReference type="NCBI Taxonomy" id="694429"/>
    <lineage>
        <taxon>Archaea</taxon>
        <taxon>Thermoproteota</taxon>
        <taxon>Thermoprotei</taxon>
        <taxon>Desulfurococcales</taxon>
        <taxon>Pyrodictiaceae</taxon>
        <taxon>Pyrolobus</taxon>
    </lineage>
</organism>
<proteinExistence type="predicted"/>
<sequence length="36" mass="3773">MYLGEVTEALGRLGQISRDIVGVLEVEVGTHMAAGT</sequence>
<keyword evidence="2" id="KW-1185">Reference proteome</keyword>
<evidence type="ECO:0000313" key="1">
    <source>
        <dbReference type="EMBL" id="AEM39045.1"/>
    </source>
</evidence>
<evidence type="ECO:0000313" key="2">
    <source>
        <dbReference type="Proteomes" id="UP000001037"/>
    </source>
</evidence>
<dbReference type="InParanoid" id="G0EFU4"/>
<protein>
    <submittedName>
        <fullName evidence="1">Uncharacterized protein</fullName>
    </submittedName>
</protein>
<gene>
    <name evidence="1" type="ordered locus">Pyrfu_1182</name>
</gene>
<dbReference type="EMBL" id="CP002838">
    <property type="protein sequence ID" value="AEM39045.1"/>
    <property type="molecule type" value="Genomic_DNA"/>
</dbReference>
<reference evidence="1 2" key="1">
    <citation type="journal article" date="2011" name="Stand. Genomic Sci.">
        <title>Complete genome sequence of the hyperthermophilic chemolithoautotroph Pyrolobus fumarii type strain (1A).</title>
        <authorList>
            <person name="Anderson I."/>
            <person name="Goker M."/>
            <person name="Nolan M."/>
            <person name="Lucas S."/>
            <person name="Hammon N."/>
            <person name="Deshpande S."/>
            <person name="Cheng J.F."/>
            <person name="Tapia R."/>
            <person name="Han C."/>
            <person name="Goodwin L."/>
            <person name="Pitluck S."/>
            <person name="Huntemann M."/>
            <person name="Liolios K."/>
            <person name="Ivanova N."/>
            <person name="Pagani I."/>
            <person name="Mavromatis K."/>
            <person name="Ovchinikova G."/>
            <person name="Pati A."/>
            <person name="Chen A."/>
            <person name="Palaniappan K."/>
            <person name="Land M."/>
            <person name="Hauser L."/>
            <person name="Brambilla E.M."/>
            <person name="Huber H."/>
            <person name="Yasawong M."/>
            <person name="Rohde M."/>
            <person name="Spring S."/>
            <person name="Abt B."/>
            <person name="Sikorski J."/>
            <person name="Wirth R."/>
            <person name="Detter J.C."/>
            <person name="Woyke T."/>
            <person name="Bristow J."/>
            <person name="Eisen J.A."/>
            <person name="Markowitz V."/>
            <person name="Hugenholtz P."/>
            <person name="Kyrpides N.C."/>
            <person name="Klenk H.P."/>
            <person name="Lapidus A."/>
        </authorList>
    </citation>
    <scope>NUCLEOTIDE SEQUENCE [LARGE SCALE GENOMIC DNA]</scope>
    <source>
        <strain evidence="2">DSM 11204 / 1A</strain>
    </source>
</reference>
<dbReference type="STRING" id="694429.Pyrfu_1182"/>
<dbReference type="AlphaFoldDB" id="G0EFU4"/>
<dbReference type="KEGG" id="pfm:Pyrfu_1182"/>